<dbReference type="RefSeq" id="WP_144989173.1">
    <property type="nucleotide sequence ID" value="NZ_VNJK01000001.1"/>
</dbReference>
<organism evidence="2 3">
    <name type="scientific">Paenibacillus agilis</name>
    <dbReference type="NCBI Taxonomy" id="3020863"/>
    <lineage>
        <taxon>Bacteria</taxon>
        <taxon>Bacillati</taxon>
        <taxon>Bacillota</taxon>
        <taxon>Bacilli</taxon>
        <taxon>Bacillales</taxon>
        <taxon>Paenibacillaceae</taxon>
        <taxon>Paenibacillus</taxon>
    </lineage>
</organism>
<evidence type="ECO:0000259" key="1">
    <source>
        <dbReference type="Pfam" id="PF13472"/>
    </source>
</evidence>
<dbReference type="InterPro" id="IPR036514">
    <property type="entry name" value="SGNH_hydro_sf"/>
</dbReference>
<dbReference type="OrthoDB" id="2513075at2"/>
<sequence>MAQNLGMVAAVAKSMVMRYQKPQIRSSKKVALGDSITFGNEANVRQYPTWLSWATNSMVINAGVNGNRLDQMLARLDIDVIAHRPGSCIICGGTNDGNSGRPLQAVAADFKAITAKLVANNIDPIICSVLPRDDNLAIMPFIYRLNEWLQTFCLQQGFIFIDLFSVFADEKGLPKPGYLLTDKLHPTQLGMRVIAETIAAHLPTTKLLPVVAKGDTSTTVPNPLFATGTHEVAAGWGKYGSAGNLLKFNRADGWQTVEKDIGNALQTGGFQVKLPSSLVENRSYRVEMDMDFRSNLDSVCTSYFQFKSAAGVVLNGAVYLLRSPTLRRIDRLRVTADIAVPAGTVSTEWITFGQSVDSFTLRIANPRIVENL</sequence>
<dbReference type="SUPFAM" id="SSF52266">
    <property type="entry name" value="SGNH hydrolase"/>
    <property type="match status" value="1"/>
</dbReference>
<dbReference type="InterPro" id="IPR051532">
    <property type="entry name" value="Ester_Hydrolysis_Enzymes"/>
</dbReference>
<gene>
    <name evidence="2" type="ORF">FPZ44_08295</name>
</gene>
<dbReference type="EMBL" id="VNJK01000001">
    <property type="protein sequence ID" value="TVX93060.1"/>
    <property type="molecule type" value="Genomic_DNA"/>
</dbReference>
<dbReference type="AlphaFoldDB" id="A0A559IZL3"/>
<dbReference type="Gene3D" id="3.40.50.1110">
    <property type="entry name" value="SGNH hydrolase"/>
    <property type="match status" value="1"/>
</dbReference>
<evidence type="ECO:0000313" key="2">
    <source>
        <dbReference type="EMBL" id="TVX93060.1"/>
    </source>
</evidence>
<dbReference type="Pfam" id="PF13472">
    <property type="entry name" value="Lipase_GDSL_2"/>
    <property type="match status" value="1"/>
</dbReference>
<evidence type="ECO:0000313" key="3">
    <source>
        <dbReference type="Proteomes" id="UP000318102"/>
    </source>
</evidence>
<name>A0A559IZL3_9BACL</name>
<protein>
    <recommendedName>
        <fullName evidence="1">SGNH hydrolase-type esterase domain-containing protein</fullName>
    </recommendedName>
</protein>
<dbReference type="Proteomes" id="UP000318102">
    <property type="component" value="Unassembled WGS sequence"/>
</dbReference>
<feature type="domain" description="SGNH hydrolase-type esterase" evidence="1">
    <location>
        <begin position="31"/>
        <end position="193"/>
    </location>
</feature>
<dbReference type="GO" id="GO:0004622">
    <property type="term" value="F:phosphatidylcholine lysophospholipase activity"/>
    <property type="evidence" value="ECO:0007669"/>
    <property type="project" value="TreeGrafter"/>
</dbReference>
<dbReference type="PANTHER" id="PTHR30383:SF5">
    <property type="entry name" value="SGNH HYDROLASE-TYPE ESTERASE DOMAIN-CONTAINING PROTEIN"/>
    <property type="match status" value="1"/>
</dbReference>
<dbReference type="InterPro" id="IPR013830">
    <property type="entry name" value="SGNH_hydro"/>
</dbReference>
<comment type="caution">
    <text evidence="2">The sequence shown here is derived from an EMBL/GenBank/DDBJ whole genome shotgun (WGS) entry which is preliminary data.</text>
</comment>
<dbReference type="PANTHER" id="PTHR30383">
    <property type="entry name" value="THIOESTERASE 1/PROTEASE 1/LYSOPHOSPHOLIPASE L1"/>
    <property type="match status" value="1"/>
</dbReference>
<accession>A0A559IZL3</accession>
<keyword evidence="3" id="KW-1185">Reference proteome</keyword>
<reference evidence="2 3" key="1">
    <citation type="submission" date="2019-07" db="EMBL/GenBank/DDBJ databases">
        <authorList>
            <person name="Kim J."/>
        </authorList>
    </citation>
    <scope>NUCLEOTIDE SEQUENCE [LARGE SCALE GENOMIC DNA]</scope>
    <source>
        <strain evidence="2 3">N4</strain>
    </source>
</reference>
<proteinExistence type="predicted"/>